<accession>A0A1D3P5X2</accession>
<dbReference type="PATRIC" id="fig|1396.441.peg.2634"/>
<keyword evidence="1" id="KW-1133">Transmembrane helix</keyword>
<evidence type="ECO:0000313" key="3">
    <source>
        <dbReference type="EMBL" id="SDD27924.1"/>
    </source>
</evidence>
<dbReference type="Proteomes" id="UP000183507">
    <property type="component" value="Unassembled WGS sequence"/>
</dbReference>
<accession>A0A2C4A0D5</accession>
<feature type="transmembrane region" description="Helical" evidence="1">
    <location>
        <begin position="52"/>
        <end position="72"/>
    </location>
</feature>
<dbReference type="RefSeq" id="WP_000265389.1">
    <property type="nucleotide sequence ID" value="NZ_CP032365.1"/>
</dbReference>
<protein>
    <submittedName>
        <fullName evidence="2">DUF3975 domain-containing protein</fullName>
    </submittedName>
</protein>
<proteinExistence type="predicted"/>
<feature type="transmembrane region" description="Helical" evidence="1">
    <location>
        <begin position="12"/>
        <end position="32"/>
    </location>
</feature>
<organism evidence="3 4">
    <name type="scientific">Bacillus wiedmannii</name>
    <dbReference type="NCBI Taxonomy" id="1890302"/>
    <lineage>
        <taxon>Bacteria</taxon>
        <taxon>Bacillati</taxon>
        <taxon>Bacillota</taxon>
        <taxon>Bacilli</taxon>
        <taxon>Bacillales</taxon>
        <taxon>Bacillaceae</taxon>
        <taxon>Bacillus</taxon>
        <taxon>Bacillus cereus group</taxon>
    </lineage>
</organism>
<dbReference type="InterPro" id="IPR025015">
    <property type="entry name" value="DUF3975"/>
</dbReference>
<keyword evidence="1" id="KW-0812">Transmembrane</keyword>
<dbReference type="Proteomes" id="UP000220435">
    <property type="component" value="Unassembled WGS sequence"/>
</dbReference>
<reference evidence="3" key="1">
    <citation type="submission" date="2016-10" db="EMBL/GenBank/DDBJ databases">
        <authorList>
            <person name="de Groot N.N."/>
        </authorList>
    </citation>
    <scope>NUCLEOTIDE SEQUENCE [LARGE SCALE GENOMIC DNA]</scope>
    <source>
        <strain evidence="3">KPR-7A</strain>
    </source>
</reference>
<reference evidence="2 5" key="3">
    <citation type="submission" date="2017-09" db="EMBL/GenBank/DDBJ databases">
        <title>Large-scale bioinformatics analysis of Bacillus genomes uncovers conserved roles of natural products in bacterial physiology.</title>
        <authorList>
            <consortium name="Agbiome Team Llc"/>
            <person name="Bleich R.M."/>
            <person name="Kirk G.J."/>
            <person name="Santa Maria K.C."/>
            <person name="Allen S.E."/>
            <person name="Farag S."/>
            <person name="Shank E.A."/>
            <person name="Bowers A."/>
        </authorList>
    </citation>
    <scope>NUCLEOTIDE SEQUENCE [LARGE SCALE GENOMIC DNA]</scope>
    <source>
        <strain evidence="2 5">AFS000414</strain>
    </source>
</reference>
<reference evidence="4" key="2">
    <citation type="submission" date="2016-10" db="EMBL/GenBank/DDBJ databases">
        <authorList>
            <person name="Varghese N."/>
        </authorList>
    </citation>
    <scope>NUCLEOTIDE SEQUENCE [LARGE SCALE GENOMIC DNA]</scope>
    <source>
        <strain evidence="4">KPR-7A</strain>
    </source>
</reference>
<dbReference type="EMBL" id="FMZR01000005">
    <property type="protein sequence ID" value="SDD27924.1"/>
    <property type="molecule type" value="Genomic_DNA"/>
</dbReference>
<evidence type="ECO:0000313" key="5">
    <source>
        <dbReference type="Proteomes" id="UP000220435"/>
    </source>
</evidence>
<dbReference type="EMBL" id="NUFG01000010">
    <property type="protein sequence ID" value="PEK24045.1"/>
    <property type="molecule type" value="Genomic_DNA"/>
</dbReference>
<name>A0A1D3P5X2_9BACI</name>
<evidence type="ECO:0000256" key="1">
    <source>
        <dbReference type="SAM" id="Phobius"/>
    </source>
</evidence>
<dbReference type="AlphaFoldDB" id="A0A1D3P5X2"/>
<keyword evidence="1" id="KW-0472">Membrane</keyword>
<dbReference type="Pfam" id="PF13126">
    <property type="entry name" value="DUF3975"/>
    <property type="match status" value="1"/>
</dbReference>
<sequence>MWKEKGKQMLAWITLGIVILLQISFHIIEWLFHKVVSIFTFLPSMALEIASIAWSIIASIAIVIIWSIAKLWNKLFKKDSTSEKE</sequence>
<evidence type="ECO:0000313" key="4">
    <source>
        <dbReference type="Proteomes" id="UP000183507"/>
    </source>
</evidence>
<evidence type="ECO:0000313" key="2">
    <source>
        <dbReference type="EMBL" id="PEK24045.1"/>
    </source>
</evidence>
<gene>
    <name evidence="2" type="ORF">CN694_17755</name>
    <name evidence="3" type="ORF">SAMN04487767_105254</name>
</gene>
<dbReference type="GeneID" id="51135871"/>